<protein>
    <recommendedName>
        <fullName evidence="3">Threonyl-trna synthetase</fullName>
    </recommendedName>
</protein>
<gene>
    <name evidence="1" type="ORF">MGN01_07220</name>
</gene>
<dbReference type="OrthoDB" id="7987889at2"/>
<dbReference type="EMBL" id="BJZV01000002">
    <property type="protein sequence ID" value="GEP08877.1"/>
    <property type="molecule type" value="Genomic_DNA"/>
</dbReference>
<dbReference type="AlphaFoldDB" id="A0A512JFZ4"/>
<dbReference type="RefSeq" id="WP_147045184.1">
    <property type="nucleotide sequence ID" value="NZ_BJZV01000002.1"/>
</dbReference>
<comment type="caution">
    <text evidence="1">The sequence shown here is derived from an EMBL/GenBank/DDBJ whole genome shotgun (WGS) entry which is preliminary data.</text>
</comment>
<accession>A0A512JFZ4</accession>
<evidence type="ECO:0008006" key="3">
    <source>
        <dbReference type="Google" id="ProtNLM"/>
    </source>
</evidence>
<reference evidence="1 2" key="1">
    <citation type="submission" date="2019-07" db="EMBL/GenBank/DDBJ databases">
        <title>Whole genome shotgun sequence of Methylobacterium gnaphalii NBRC 107716.</title>
        <authorList>
            <person name="Hosoyama A."/>
            <person name="Uohara A."/>
            <person name="Ohji S."/>
            <person name="Ichikawa N."/>
        </authorList>
    </citation>
    <scope>NUCLEOTIDE SEQUENCE [LARGE SCALE GENOMIC DNA]</scope>
    <source>
        <strain evidence="1 2">NBRC 107716</strain>
    </source>
</reference>
<proteinExistence type="predicted"/>
<evidence type="ECO:0000313" key="1">
    <source>
        <dbReference type="EMBL" id="GEP08877.1"/>
    </source>
</evidence>
<name>A0A512JFZ4_9HYPH</name>
<sequence>MDGKVFGVLLCCGALSPVAAQEAPLGLSWGPVTEVPKPSMVDREANVTALIYLHDRPLAAGADTDRIILEVCKDEGLQQVIWLSRPLSEAETPSRYEAIYREGVRRYGQPLSQAQTETVAWPGGRALLAVRRTLPGERRLLMVSRGSRYAACSDTHRAATGHPASLHASTLLTGGADEP</sequence>
<evidence type="ECO:0000313" key="2">
    <source>
        <dbReference type="Proteomes" id="UP000321750"/>
    </source>
</evidence>
<organism evidence="1 2">
    <name type="scientific">Methylobacterium gnaphalii</name>
    <dbReference type="NCBI Taxonomy" id="1010610"/>
    <lineage>
        <taxon>Bacteria</taxon>
        <taxon>Pseudomonadati</taxon>
        <taxon>Pseudomonadota</taxon>
        <taxon>Alphaproteobacteria</taxon>
        <taxon>Hyphomicrobiales</taxon>
        <taxon>Methylobacteriaceae</taxon>
        <taxon>Methylobacterium</taxon>
    </lineage>
</organism>
<dbReference type="Proteomes" id="UP000321750">
    <property type="component" value="Unassembled WGS sequence"/>
</dbReference>
<keyword evidence="2" id="KW-1185">Reference proteome</keyword>